<organism evidence="9 10">
    <name type="scientific">Candidatus Acidiferrum panamense</name>
    <dbReference type="NCBI Taxonomy" id="2741543"/>
    <lineage>
        <taxon>Bacteria</taxon>
        <taxon>Pseudomonadati</taxon>
        <taxon>Acidobacteriota</taxon>
        <taxon>Terriglobia</taxon>
        <taxon>Candidatus Acidiferrales</taxon>
        <taxon>Candidatus Acidiferrum</taxon>
    </lineage>
</organism>
<evidence type="ECO:0000256" key="5">
    <source>
        <dbReference type="ARBA" id="ARBA00022741"/>
    </source>
</evidence>
<dbReference type="SUPFAM" id="SSF52374">
    <property type="entry name" value="Nucleotidylyl transferase"/>
    <property type="match status" value="1"/>
</dbReference>
<dbReference type="InterPro" id="IPR014729">
    <property type="entry name" value="Rossmann-like_a/b/a_fold"/>
</dbReference>
<protein>
    <recommendedName>
        <fullName evidence="8">Pantoate--beta-alanine ligase</fullName>
        <ecNumber evidence="8">6.3.2.1</ecNumber>
    </recommendedName>
</protein>
<accession>A0A7V8NUS4</accession>
<proteinExistence type="inferred from homology"/>
<dbReference type="GO" id="GO:0005524">
    <property type="term" value="F:ATP binding"/>
    <property type="evidence" value="ECO:0007669"/>
    <property type="project" value="UniProtKB-KW"/>
</dbReference>
<evidence type="ECO:0000256" key="6">
    <source>
        <dbReference type="ARBA" id="ARBA00022840"/>
    </source>
</evidence>
<evidence type="ECO:0000256" key="3">
    <source>
        <dbReference type="ARBA" id="ARBA00022598"/>
    </source>
</evidence>
<comment type="pathway">
    <text evidence="1">Cofactor biosynthesis; (R)-pantothenate biosynthesis; (R)-pantothenate from (R)-pantoate and beta-alanine: step 1/1.</text>
</comment>
<dbReference type="HAMAP" id="MF_00158">
    <property type="entry name" value="PanC"/>
    <property type="match status" value="1"/>
</dbReference>
<dbReference type="Gene3D" id="3.30.1300.10">
    <property type="entry name" value="Pantoate-beta-alanine ligase, C-terminal domain"/>
    <property type="match status" value="1"/>
</dbReference>
<evidence type="ECO:0000313" key="10">
    <source>
        <dbReference type="Proteomes" id="UP000567293"/>
    </source>
</evidence>
<dbReference type="GO" id="GO:0015940">
    <property type="term" value="P:pantothenate biosynthetic process"/>
    <property type="evidence" value="ECO:0007669"/>
    <property type="project" value="UniProtKB-UniRule"/>
</dbReference>
<evidence type="ECO:0000256" key="4">
    <source>
        <dbReference type="ARBA" id="ARBA00022655"/>
    </source>
</evidence>
<comment type="similarity">
    <text evidence="2">Belongs to the pantothenate synthetase family.</text>
</comment>
<dbReference type="UniPathway" id="UPA00028">
    <property type="reaction ID" value="UER00005"/>
</dbReference>
<dbReference type="EC" id="6.3.2.1" evidence="8"/>
<name>A0A7V8NUS4_9BACT</name>
<keyword evidence="5" id="KW-0547">Nucleotide-binding</keyword>
<dbReference type="PANTHER" id="PTHR21299">
    <property type="entry name" value="CYTIDYLATE KINASE/PANTOATE-BETA-ALANINE LIGASE"/>
    <property type="match status" value="1"/>
</dbReference>
<dbReference type="NCBIfam" id="TIGR00018">
    <property type="entry name" value="panC"/>
    <property type="match status" value="1"/>
</dbReference>
<dbReference type="Gene3D" id="3.40.50.620">
    <property type="entry name" value="HUPs"/>
    <property type="match status" value="1"/>
</dbReference>
<dbReference type="Proteomes" id="UP000567293">
    <property type="component" value="Unassembled WGS sequence"/>
</dbReference>
<dbReference type="PANTHER" id="PTHR21299:SF1">
    <property type="entry name" value="PANTOATE--BETA-ALANINE LIGASE"/>
    <property type="match status" value="1"/>
</dbReference>
<keyword evidence="10" id="KW-1185">Reference proteome</keyword>
<evidence type="ECO:0000256" key="8">
    <source>
        <dbReference type="NCBIfam" id="TIGR00018"/>
    </source>
</evidence>
<dbReference type="EMBL" id="JACDQQ010002201">
    <property type="protein sequence ID" value="MBA0087818.1"/>
    <property type="molecule type" value="Genomic_DNA"/>
</dbReference>
<evidence type="ECO:0000256" key="7">
    <source>
        <dbReference type="ARBA" id="ARBA00048258"/>
    </source>
</evidence>
<dbReference type="InterPro" id="IPR003721">
    <property type="entry name" value="Pantoate_ligase"/>
</dbReference>
<dbReference type="CDD" id="cd00560">
    <property type="entry name" value="PanC"/>
    <property type="match status" value="1"/>
</dbReference>
<dbReference type="Pfam" id="PF02569">
    <property type="entry name" value="Pantoate_ligase"/>
    <property type="match status" value="1"/>
</dbReference>
<feature type="non-terminal residue" evidence="9">
    <location>
        <position position="1"/>
    </location>
</feature>
<keyword evidence="4" id="KW-0566">Pantothenate biosynthesis</keyword>
<comment type="catalytic activity">
    <reaction evidence="7">
        <text>(R)-pantoate + beta-alanine + ATP = (R)-pantothenate + AMP + diphosphate + H(+)</text>
        <dbReference type="Rhea" id="RHEA:10912"/>
        <dbReference type="ChEBI" id="CHEBI:15378"/>
        <dbReference type="ChEBI" id="CHEBI:15980"/>
        <dbReference type="ChEBI" id="CHEBI:29032"/>
        <dbReference type="ChEBI" id="CHEBI:30616"/>
        <dbReference type="ChEBI" id="CHEBI:33019"/>
        <dbReference type="ChEBI" id="CHEBI:57966"/>
        <dbReference type="ChEBI" id="CHEBI:456215"/>
        <dbReference type="EC" id="6.3.2.1"/>
    </reaction>
</comment>
<dbReference type="GO" id="GO:0005829">
    <property type="term" value="C:cytosol"/>
    <property type="evidence" value="ECO:0007669"/>
    <property type="project" value="TreeGrafter"/>
</dbReference>
<evidence type="ECO:0000313" key="9">
    <source>
        <dbReference type="EMBL" id="MBA0087818.1"/>
    </source>
</evidence>
<evidence type="ECO:0000256" key="1">
    <source>
        <dbReference type="ARBA" id="ARBA00004990"/>
    </source>
</evidence>
<keyword evidence="3 9" id="KW-0436">Ligase</keyword>
<dbReference type="AlphaFoldDB" id="A0A7V8NUS4"/>
<sequence>PTMGALHDGHASLIARARRECSAVIASIFLNPKQFGPSEDFAKYPRTFDSDCEKLRQAGVDALLAPEAAEIYPKGFSTYVHVEGLSEKLEGRSRPGHFRGVSTVVLKLLEIVQPHRAYFGRKDAQQARLITQMARDLNLDSEIVVCPIVREPDGLALSSRNAYLNPEERRAATVLVGALQAAKQELEAGHRDAPHLHSALRRKLDSEPFAAVDYAEVVDAESFEPVVRVSRACYVLLAVFIGKTRLLDNLFVEPRAPGSDELVFHL</sequence>
<keyword evidence="6" id="KW-0067">ATP-binding</keyword>
<evidence type="ECO:0000256" key="2">
    <source>
        <dbReference type="ARBA" id="ARBA00009256"/>
    </source>
</evidence>
<comment type="caution">
    <text evidence="9">The sequence shown here is derived from an EMBL/GenBank/DDBJ whole genome shotgun (WGS) entry which is preliminary data.</text>
</comment>
<gene>
    <name evidence="9" type="ORF">HRJ53_22760</name>
</gene>
<reference evidence="9" key="1">
    <citation type="submission" date="2020-06" db="EMBL/GenBank/DDBJ databases">
        <title>Legume-microbial interactions unlock mineral nutrients during tropical forest succession.</title>
        <authorList>
            <person name="Epihov D.Z."/>
        </authorList>
    </citation>
    <scope>NUCLEOTIDE SEQUENCE [LARGE SCALE GENOMIC DNA]</scope>
    <source>
        <strain evidence="9">Pan2503</strain>
    </source>
</reference>
<dbReference type="InterPro" id="IPR042176">
    <property type="entry name" value="Pantoate_ligase_C"/>
</dbReference>
<dbReference type="GO" id="GO:0004592">
    <property type="term" value="F:pantoate-beta-alanine ligase activity"/>
    <property type="evidence" value="ECO:0007669"/>
    <property type="project" value="UniProtKB-UniRule"/>
</dbReference>